<protein>
    <submittedName>
        <fullName evidence="6">FAD-dependent oxidoreductase</fullName>
    </submittedName>
</protein>
<keyword evidence="2" id="KW-0285">Flavoprotein</keyword>
<gene>
    <name evidence="6" type="ORF">HQ497_09740</name>
</gene>
<dbReference type="GO" id="GO:0008202">
    <property type="term" value="P:steroid metabolic process"/>
    <property type="evidence" value="ECO:0007669"/>
    <property type="project" value="UniProtKB-ARBA"/>
</dbReference>
<dbReference type="SUPFAM" id="SSF51905">
    <property type="entry name" value="FAD/NAD(P)-binding domain"/>
    <property type="match status" value="1"/>
</dbReference>
<dbReference type="Proteomes" id="UP000754644">
    <property type="component" value="Unassembled WGS sequence"/>
</dbReference>
<proteinExistence type="predicted"/>
<dbReference type="InterPro" id="IPR027477">
    <property type="entry name" value="Succ_DH/fumarate_Rdtase_cat_sf"/>
</dbReference>
<dbReference type="PANTHER" id="PTHR43400:SF10">
    <property type="entry name" value="3-OXOSTEROID 1-DEHYDROGENASE"/>
    <property type="match status" value="1"/>
</dbReference>
<evidence type="ECO:0000256" key="1">
    <source>
        <dbReference type="ARBA" id="ARBA00001974"/>
    </source>
</evidence>
<keyword evidence="4" id="KW-0560">Oxidoreductase</keyword>
<organism evidence="6 7">
    <name type="scientific">SAR86 cluster bacterium</name>
    <dbReference type="NCBI Taxonomy" id="2030880"/>
    <lineage>
        <taxon>Bacteria</taxon>
        <taxon>Pseudomonadati</taxon>
        <taxon>Pseudomonadota</taxon>
        <taxon>Gammaproteobacteria</taxon>
        <taxon>SAR86 cluster</taxon>
    </lineage>
</organism>
<dbReference type="GO" id="GO:0016491">
    <property type="term" value="F:oxidoreductase activity"/>
    <property type="evidence" value="ECO:0007669"/>
    <property type="project" value="UniProtKB-KW"/>
</dbReference>
<dbReference type="NCBIfam" id="NF005510">
    <property type="entry name" value="PRK07121.1-3"/>
    <property type="match status" value="1"/>
</dbReference>
<dbReference type="AlphaFoldDB" id="A0A972VYE7"/>
<dbReference type="Pfam" id="PF00890">
    <property type="entry name" value="FAD_binding_2"/>
    <property type="match status" value="1"/>
</dbReference>
<evidence type="ECO:0000313" key="6">
    <source>
        <dbReference type="EMBL" id="NQV65634.1"/>
    </source>
</evidence>
<evidence type="ECO:0000313" key="7">
    <source>
        <dbReference type="Proteomes" id="UP000754644"/>
    </source>
</evidence>
<keyword evidence="3" id="KW-0274">FAD</keyword>
<evidence type="ECO:0000256" key="3">
    <source>
        <dbReference type="ARBA" id="ARBA00022827"/>
    </source>
</evidence>
<dbReference type="SUPFAM" id="SSF56425">
    <property type="entry name" value="Succinate dehydrogenase/fumarate reductase flavoprotein, catalytic domain"/>
    <property type="match status" value="1"/>
</dbReference>
<dbReference type="Gene3D" id="3.50.50.60">
    <property type="entry name" value="FAD/NAD(P)-binding domain"/>
    <property type="match status" value="1"/>
</dbReference>
<feature type="domain" description="FAD-dependent oxidoreductase 2 FAD-binding" evidence="5">
    <location>
        <begin position="25"/>
        <end position="464"/>
    </location>
</feature>
<evidence type="ECO:0000259" key="5">
    <source>
        <dbReference type="Pfam" id="PF00890"/>
    </source>
</evidence>
<dbReference type="InterPro" id="IPR003953">
    <property type="entry name" value="FAD-dep_OxRdtase_2_FAD-bd"/>
</dbReference>
<evidence type="ECO:0000256" key="2">
    <source>
        <dbReference type="ARBA" id="ARBA00022630"/>
    </source>
</evidence>
<dbReference type="PRINTS" id="PR00411">
    <property type="entry name" value="PNDRDTASEI"/>
</dbReference>
<sequence length="500" mass="52217">MSDLHSRPTQARKRSEITHWDRCVDVAVVGFGGAGACAAIEASDAGAQVMIFELASAAGGSTALSSAEIYMGGDGGTRVQQACGWQDSNRAMVDYLVASAGDQADLAKINAYVAGSVAHFDWLVARGVVFKDTQYPQRAIMTLTDDCLLFTGSEQAHPYVELAAPCPRGHNLQISGDNGGPLLMKIMAANVAARGIAVEYNSRVLTLVVDDGQPGNPVCGLIVRIDMQEVAVEVHRGVVLCNGGFVMNSAMVKKYAPGLQRSNTPIGNPGDTGSGILMGLGVGAAAINMHEGFVSLPFYPPASLTYGILVNAQGQRFINEDCYHGRVGAHVLQQAGGRIFLILGYEDYGDYETSAYLGASVAAVADSIVELETELALPEGQLQHNLDYYNHHAAAAVDPLFHKAKAWLKPIVGPYVALDCTPGRGAFFPYFTLGGLDTTPAGEALTPAGEVIAGLYAAGRTACGVPRRGDGYASGLSVGDATFSGRMAGIAAAARQPTAS</sequence>
<accession>A0A972VYE7</accession>
<dbReference type="InterPro" id="IPR050315">
    <property type="entry name" value="FAD-oxidoreductase_2"/>
</dbReference>
<dbReference type="EMBL" id="JABMOJ010000362">
    <property type="protein sequence ID" value="NQV65634.1"/>
    <property type="molecule type" value="Genomic_DNA"/>
</dbReference>
<reference evidence="6" key="1">
    <citation type="submission" date="2020-05" db="EMBL/GenBank/DDBJ databases">
        <title>Sulfur intermediates as new biogeochemical hubs in an aquatic model microbial ecosystem.</title>
        <authorList>
            <person name="Vigneron A."/>
        </authorList>
    </citation>
    <scope>NUCLEOTIDE SEQUENCE</scope>
    <source>
        <strain evidence="6">Bin.250</strain>
    </source>
</reference>
<comment type="caution">
    <text evidence="6">The sequence shown here is derived from an EMBL/GenBank/DDBJ whole genome shotgun (WGS) entry which is preliminary data.</text>
</comment>
<dbReference type="Gene3D" id="3.90.700.10">
    <property type="entry name" value="Succinate dehydrogenase/fumarate reductase flavoprotein, catalytic domain"/>
    <property type="match status" value="1"/>
</dbReference>
<evidence type="ECO:0000256" key="4">
    <source>
        <dbReference type="ARBA" id="ARBA00023002"/>
    </source>
</evidence>
<dbReference type="PANTHER" id="PTHR43400">
    <property type="entry name" value="FUMARATE REDUCTASE"/>
    <property type="match status" value="1"/>
</dbReference>
<dbReference type="InterPro" id="IPR036188">
    <property type="entry name" value="FAD/NAD-bd_sf"/>
</dbReference>
<comment type="cofactor">
    <cofactor evidence="1">
        <name>FAD</name>
        <dbReference type="ChEBI" id="CHEBI:57692"/>
    </cofactor>
</comment>
<name>A0A972VYE7_9GAMM</name>